<keyword evidence="4" id="KW-0862">Zinc</keyword>
<dbReference type="GO" id="GO:0008616">
    <property type="term" value="P:tRNA queuosine(34) biosynthetic process"/>
    <property type="evidence" value="ECO:0007669"/>
    <property type="project" value="UniProtKB-UniRule"/>
</dbReference>
<dbReference type="InterPro" id="IPR002616">
    <property type="entry name" value="tRNA_ribo_trans-like"/>
</dbReference>
<comment type="similarity">
    <text evidence="4">Belongs to the queuine tRNA-ribosyltransferase family.</text>
</comment>
<dbReference type="PANTHER" id="PTHR46499:SF1">
    <property type="entry name" value="QUEUINE TRNA-RIBOSYLTRANSFERASE"/>
    <property type="match status" value="1"/>
</dbReference>
<comment type="cofactor">
    <cofactor evidence="4">
        <name>Zn(2+)</name>
        <dbReference type="ChEBI" id="CHEBI:29105"/>
    </cofactor>
    <text evidence="4">Binds 1 zinc ion per subunit.</text>
</comment>
<keyword evidence="4" id="KW-0479">Metal-binding</keyword>
<dbReference type="InterPro" id="IPR036511">
    <property type="entry name" value="TGT-like_sf"/>
</dbReference>
<dbReference type="GO" id="GO:0046872">
    <property type="term" value="F:metal ion binding"/>
    <property type="evidence" value="ECO:0007669"/>
    <property type="project" value="UniProtKB-KW"/>
</dbReference>
<dbReference type="PANTHER" id="PTHR46499">
    <property type="entry name" value="QUEUINE TRNA-RIBOSYLTRANSFERASE"/>
    <property type="match status" value="1"/>
</dbReference>
<gene>
    <name evidence="4" type="primary">tgt</name>
    <name evidence="6" type="ORF">A2841_02200</name>
</gene>
<reference evidence="6 7" key="1">
    <citation type="journal article" date="2016" name="Nat. Commun.">
        <title>Thousands of microbial genomes shed light on interconnected biogeochemical processes in an aquifer system.</title>
        <authorList>
            <person name="Anantharaman K."/>
            <person name="Brown C.T."/>
            <person name="Hug L.A."/>
            <person name="Sharon I."/>
            <person name="Castelle C.J."/>
            <person name="Probst A.J."/>
            <person name="Thomas B.C."/>
            <person name="Singh A."/>
            <person name="Wilkins M.J."/>
            <person name="Karaoz U."/>
            <person name="Brodie E.L."/>
            <person name="Williams K.H."/>
            <person name="Hubbard S.S."/>
            <person name="Banfield J.F."/>
        </authorList>
    </citation>
    <scope>NUCLEOTIDE SEQUENCE [LARGE SCALE GENOMIC DNA]</scope>
</reference>
<dbReference type="Pfam" id="PF01702">
    <property type="entry name" value="TGT"/>
    <property type="match status" value="1"/>
</dbReference>
<dbReference type="Proteomes" id="UP000178249">
    <property type="component" value="Unassembled WGS sequence"/>
</dbReference>
<feature type="binding site" evidence="4">
    <location>
        <position position="335"/>
    </location>
    <ligand>
        <name>Zn(2+)</name>
        <dbReference type="ChEBI" id="CHEBI:29105"/>
    </ligand>
</feature>
<feature type="region of interest" description="RNA binding; important for wobble base 34 recognition" evidence="4">
    <location>
        <begin position="287"/>
        <end position="291"/>
    </location>
</feature>
<keyword evidence="2 4" id="KW-0808">Transferase</keyword>
<keyword evidence="3 4" id="KW-0819">tRNA processing</keyword>
<feature type="binding site" evidence="4">
    <location>
        <position position="361"/>
    </location>
    <ligand>
        <name>Zn(2+)</name>
        <dbReference type="ChEBI" id="CHEBI:29105"/>
    </ligand>
</feature>
<dbReference type="SUPFAM" id="SSF51713">
    <property type="entry name" value="tRNA-guanine transglycosylase"/>
    <property type="match status" value="1"/>
</dbReference>
<keyword evidence="4" id="KW-0671">Queuosine biosynthesis</keyword>
<protein>
    <recommendedName>
        <fullName evidence="4">Queuine tRNA-ribosyltransferase</fullName>
        <ecNumber evidence="4">2.4.2.29</ecNumber>
    </recommendedName>
    <alternativeName>
        <fullName evidence="4">Guanine insertion enzyme</fullName>
    </alternativeName>
    <alternativeName>
        <fullName evidence="4">tRNA-guanine transglycosylase</fullName>
    </alternativeName>
</protein>
<keyword evidence="1 4" id="KW-0328">Glycosyltransferase</keyword>
<feature type="binding site" evidence="4">
    <location>
        <position position="155"/>
    </location>
    <ligand>
        <name>substrate</name>
    </ligand>
</feature>
<feature type="active site" description="Proton acceptor" evidence="4">
    <location>
        <position position="91"/>
    </location>
</feature>
<name>A0A1F6C1M3_9BACT</name>
<feature type="region of interest" description="RNA binding" evidence="4">
    <location>
        <begin position="263"/>
        <end position="269"/>
    </location>
</feature>
<feature type="binding site" evidence="4">
    <location>
        <begin position="91"/>
        <end position="95"/>
    </location>
    <ligand>
        <name>substrate</name>
    </ligand>
</feature>
<comment type="function">
    <text evidence="4">Catalyzes the base-exchange of a guanine (G) residue with the queuine precursor 7-aminomethyl-7-deazaguanine (PreQ1) at position 34 (anticodon wobble position) in tRNAs with GU(N) anticodons (tRNA-Asp, -Asn, -His and -Tyr). Catalysis occurs through a double-displacement mechanism. The nucleophile active site attacks the C1' of nucleotide 34 to detach the guanine base from the RNA, forming a covalent enzyme-RNA intermediate. The proton acceptor active site deprotonates the incoming PreQ1, allowing a nucleophilic attack on the C1' of the ribose to form the product. After dissociation, two additional enzymatic reactions on the tRNA convert PreQ1 to queuine (Q), resulting in the hypermodified nucleoside queuosine (7-(((4,5-cis-dihydroxy-2-cyclopenten-1-yl)amino)methyl)-7-deazaguanosine).</text>
</comment>
<dbReference type="UniPathway" id="UPA00392"/>
<dbReference type="GO" id="GO:0005829">
    <property type="term" value="C:cytosol"/>
    <property type="evidence" value="ECO:0007669"/>
    <property type="project" value="TreeGrafter"/>
</dbReference>
<dbReference type="InterPro" id="IPR050076">
    <property type="entry name" value="ArchSynthase1/Queuine_TRR"/>
</dbReference>
<feature type="binding site" evidence="4">
    <location>
        <position position="330"/>
    </location>
    <ligand>
        <name>Zn(2+)</name>
        <dbReference type="ChEBI" id="CHEBI:29105"/>
    </ligand>
</feature>
<dbReference type="GO" id="GO:0008479">
    <property type="term" value="F:tRNA-guanosine(34) queuine transglycosylase activity"/>
    <property type="evidence" value="ECO:0007669"/>
    <property type="project" value="UniProtKB-UniRule"/>
</dbReference>
<comment type="catalytic activity">
    <reaction evidence="4">
        <text>7-aminomethyl-7-carbaguanine + guanosine(34) in tRNA = 7-aminomethyl-7-carbaguanosine(34) in tRNA + guanine</text>
        <dbReference type="Rhea" id="RHEA:24104"/>
        <dbReference type="Rhea" id="RHEA-COMP:10341"/>
        <dbReference type="Rhea" id="RHEA-COMP:10342"/>
        <dbReference type="ChEBI" id="CHEBI:16235"/>
        <dbReference type="ChEBI" id="CHEBI:58703"/>
        <dbReference type="ChEBI" id="CHEBI:74269"/>
        <dbReference type="ChEBI" id="CHEBI:82833"/>
        <dbReference type="EC" id="2.4.2.29"/>
    </reaction>
</comment>
<evidence type="ECO:0000313" key="7">
    <source>
        <dbReference type="Proteomes" id="UP000178249"/>
    </source>
</evidence>
<comment type="subunit">
    <text evidence="4">Homodimer. Within each dimer, one monomer is responsible for RNA recognition and catalysis, while the other monomer binds to the replacement base PreQ1.</text>
</comment>
<dbReference type="NCBIfam" id="TIGR00449">
    <property type="entry name" value="tgt_general"/>
    <property type="match status" value="1"/>
</dbReference>
<evidence type="ECO:0000259" key="5">
    <source>
        <dbReference type="Pfam" id="PF01702"/>
    </source>
</evidence>
<accession>A0A1F6C1M3</accession>
<evidence type="ECO:0000313" key="6">
    <source>
        <dbReference type="EMBL" id="OGG42932.1"/>
    </source>
</evidence>
<feature type="active site" description="Nucleophile" evidence="4">
    <location>
        <position position="282"/>
    </location>
</feature>
<feature type="binding site" evidence="4">
    <location>
        <position position="205"/>
    </location>
    <ligand>
        <name>substrate</name>
    </ligand>
</feature>
<dbReference type="Gene3D" id="3.20.20.105">
    <property type="entry name" value="Queuine tRNA-ribosyltransferase-like"/>
    <property type="match status" value="1"/>
</dbReference>
<dbReference type="NCBIfam" id="TIGR00430">
    <property type="entry name" value="Q_tRNA_tgt"/>
    <property type="match status" value="1"/>
</dbReference>
<feature type="domain" description="tRNA-guanine(15) transglycosylase-like" evidence="5">
    <location>
        <begin position="14"/>
        <end position="378"/>
    </location>
</feature>
<evidence type="ECO:0000256" key="1">
    <source>
        <dbReference type="ARBA" id="ARBA00022676"/>
    </source>
</evidence>
<dbReference type="AlphaFoldDB" id="A0A1F6C1M3"/>
<sequence>MPFRVLKKSNRFLARRGVLQTAHGEIQTPFFMPIATKGSVKALDSDDIEHLGAEIILANTYHLYLRPGVDVLKKFGGLHAFMNWKGPILTDSGGFQVFSLGARMEEKNGGDSWVRLSEKGVEFRSHLDGAKHSLTPEKAVQIQAAIGSDIMMVLDECPSSMATPEYLKDSLELTTRWAKRSKDEKKKLEKKMPRLKKSLLFAIVQGGTNSKLRAMSVKQLLEIGFDGYALGGLAVGEPVKAMFKTLDATVPLLPENKPRYLMGVGYPEQIVEAVRRGIDMFDCVLPTRNARHGVLFSELKLSKNWKTSYKLVRIKRQAYTKDERSIDANCSCETCKNYSRAYLRHLFSAEEPLALRLATIHNVHFYLDLMRKIRDLIK</sequence>
<evidence type="ECO:0000256" key="3">
    <source>
        <dbReference type="ARBA" id="ARBA00022694"/>
    </source>
</evidence>
<dbReference type="HAMAP" id="MF_00168">
    <property type="entry name" value="Q_tRNA_Tgt"/>
    <property type="match status" value="1"/>
</dbReference>
<feature type="binding site" evidence="4">
    <location>
        <position position="232"/>
    </location>
    <ligand>
        <name>substrate</name>
    </ligand>
</feature>
<dbReference type="InterPro" id="IPR004803">
    <property type="entry name" value="TGT"/>
</dbReference>
<evidence type="ECO:0000256" key="4">
    <source>
        <dbReference type="HAMAP-Rule" id="MF_00168"/>
    </source>
</evidence>
<proteinExistence type="inferred from homology"/>
<evidence type="ECO:0000256" key="2">
    <source>
        <dbReference type="ARBA" id="ARBA00022679"/>
    </source>
</evidence>
<dbReference type="EC" id="2.4.2.29" evidence="4"/>
<organism evidence="6 7">
    <name type="scientific">Candidatus Kaiserbacteria bacterium RIFCSPHIGHO2_01_FULL_48_10</name>
    <dbReference type="NCBI Taxonomy" id="1798476"/>
    <lineage>
        <taxon>Bacteria</taxon>
        <taxon>Candidatus Kaiseribacteriota</taxon>
    </lineage>
</organism>
<dbReference type="EMBL" id="MFKP01000061">
    <property type="protein sequence ID" value="OGG42932.1"/>
    <property type="molecule type" value="Genomic_DNA"/>
</dbReference>
<feature type="binding site" evidence="4">
    <location>
        <position position="332"/>
    </location>
    <ligand>
        <name>Zn(2+)</name>
        <dbReference type="ChEBI" id="CHEBI:29105"/>
    </ligand>
</feature>
<comment type="pathway">
    <text evidence="4">tRNA modification; tRNA-queuosine biosynthesis.</text>
</comment>
<comment type="caution">
    <text evidence="6">The sequence shown here is derived from an EMBL/GenBank/DDBJ whole genome shotgun (WGS) entry which is preliminary data.</text>
</comment>